<feature type="transmembrane region" description="Helical" evidence="6">
    <location>
        <begin position="60"/>
        <end position="83"/>
    </location>
</feature>
<evidence type="ECO:0000256" key="2">
    <source>
        <dbReference type="ARBA" id="ARBA00022475"/>
    </source>
</evidence>
<evidence type="ECO:0000313" key="8">
    <source>
        <dbReference type="EMBL" id="WOH36421.1"/>
    </source>
</evidence>
<evidence type="ECO:0000256" key="3">
    <source>
        <dbReference type="ARBA" id="ARBA00022692"/>
    </source>
</evidence>
<evidence type="ECO:0000256" key="4">
    <source>
        <dbReference type="ARBA" id="ARBA00022989"/>
    </source>
</evidence>
<dbReference type="Proteomes" id="UP001301442">
    <property type="component" value="Chromosome"/>
</dbReference>
<evidence type="ECO:0000259" key="7">
    <source>
        <dbReference type="Pfam" id="PF12823"/>
    </source>
</evidence>
<feature type="transmembrane region" description="Helical" evidence="6">
    <location>
        <begin position="6"/>
        <end position="23"/>
    </location>
</feature>
<accession>A0ABZ0GKP8</accession>
<gene>
    <name evidence="8" type="ORF">RI844_13695</name>
</gene>
<dbReference type="EMBL" id="CP136600">
    <property type="protein sequence ID" value="WOH36421.1"/>
    <property type="molecule type" value="Genomic_DNA"/>
</dbReference>
<proteinExistence type="predicted"/>
<evidence type="ECO:0000256" key="5">
    <source>
        <dbReference type="ARBA" id="ARBA00023136"/>
    </source>
</evidence>
<dbReference type="InterPro" id="IPR023845">
    <property type="entry name" value="DUF3817_TM"/>
</dbReference>
<comment type="subcellular location">
    <subcellularLocation>
        <location evidence="1">Cell membrane</location>
        <topology evidence="1">Multi-pass membrane protein</topology>
    </subcellularLocation>
</comment>
<keyword evidence="2" id="KW-1003">Cell membrane</keyword>
<dbReference type="PANTHER" id="PTHR40077:SF1">
    <property type="entry name" value="MEMBRANE PROTEIN"/>
    <property type="match status" value="1"/>
</dbReference>
<evidence type="ECO:0000313" key="9">
    <source>
        <dbReference type="Proteomes" id="UP001301442"/>
    </source>
</evidence>
<protein>
    <submittedName>
        <fullName evidence="8">DUF3817 domain-containing protein</fullName>
    </submittedName>
</protein>
<keyword evidence="4 6" id="KW-1133">Transmembrane helix</keyword>
<keyword evidence="9" id="KW-1185">Reference proteome</keyword>
<sequence length="103" mass="11897">MKVFRLASLFEGISYLLILSITLGIISRDYVFYLGSLHGALFIAYLILSLHASHKRNWSVIVWLLVFLASIVPFAFIAVEFYIRKQLSEVEVTSYEPKELQRL</sequence>
<feature type="domain" description="DUF3817" evidence="7">
    <location>
        <begin position="2"/>
        <end position="84"/>
    </location>
</feature>
<organism evidence="8 9">
    <name type="scientific">Thalassotalea fonticola</name>
    <dbReference type="NCBI Taxonomy" id="3065649"/>
    <lineage>
        <taxon>Bacteria</taxon>
        <taxon>Pseudomonadati</taxon>
        <taxon>Pseudomonadota</taxon>
        <taxon>Gammaproteobacteria</taxon>
        <taxon>Alteromonadales</taxon>
        <taxon>Colwelliaceae</taxon>
        <taxon>Thalassotalea</taxon>
    </lineage>
</organism>
<name>A0ABZ0GKP8_9GAMM</name>
<feature type="transmembrane region" description="Helical" evidence="6">
    <location>
        <begin position="30"/>
        <end position="48"/>
    </location>
</feature>
<dbReference type="PANTHER" id="PTHR40077">
    <property type="entry name" value="MEMBRANE PROTEIN-RELATED"/>
    <property type="match status" value="1"/>
</dbReference>
<evidence type="ECO:0000256" key="1">
    <source>
        <dbReference type="ARBA" id="ARBA00004651"/>
    </source>
</evidence>
<evidence type="ECO:0000256" key="6">
    <source>
        <dbReference type="SAM" id="Phobius"/>
    </source>
</evidence>
<dbReference type="NCBIfam" id="TIGR03954">
    <property type="entry name" value="integ_memb_HG"/>
    <property type="match status" value="1"/>
</dbReference>
<reference evidence="8 9" key="1">
    <citation type="submission" date="2023-09" db="EMBL/GenBank/DDBJ databases">
        <authorList>
            <person name="Qi X."/>
        </authorList>
    </citation>
    <scope>NUCLEOTIDE SEQUENCE [LARGE SCALE GENOMIC DNA]</scope>
    <source>
        <strain evidence="8 9">S1-1</strain>
    </source>
</reference>
<dbReference type="RefSeq" id="WP_348395234.1">
    <property type="nucleotide sequence ID" value="NZ_CP136600.1"/>
</dbReference>
<dbReference type="Pfam" id="PF12823">
    <property type="entry name" value="DUF3817"/>
    <property type="match status" value="1"/>
</dbReference>
<keyword evidence="5 6" id="KW-0472">Membrane</keyword>
<keyword evidence="3 6" id="KW-0812">Transmembrane</keyword>